<keyword evidence="13" id="KW-1185">Reference proteome</keyword>
<feature type="active site" description="Proton donor" evidence="9">
    <location>
        <position position="204"/>
    </location>
</feature>
<protein>
    <recommendedName>
        <fullName evidence="4 9">Enolase</fullName>
        <ecNumber evidence="3 9">4.2.1.11</ecNumber>
    </recommendedName>
    <alternativeName>
        <fullName evidence="9">2-phospho-D-glycerate hydro-lyase</fullName>
    </alternativeName>
    <alternativeName>
        <fullName evidence="9">2-phosphoglycerate dehydratase</fullName>
    </alternativeName>
</protein>
<feature type="binding site" evidence="9">
    <location>
        <position position="367"/>
    </location>
    <ligand>
        <name>(2R)-2-phosphoglycerate</name>
        <dbReference type="ChEBI" id="CHEBI:58289"/>
    </ligand>
</feature>
<keyword evidence="6 9" id="KW-0460">Magnesium</keyword>
<feature type="binding site" evidence="9">
    <location>
        <position position="286"/>
    </location>
    <ligand>
        <name>Mg(2+)</name>
        <dbReference type="ChEBI" id="CHEBI:18420"/>
    </ligand>
</feature>
<feature type="binding site" evidence="9">
    <location>
        <position position="389"/>
    </location>
    <ligand>
        <name>(2R)-2-phosphoglycerate</name>
        <dbReference type="ChEBI" id="CHEBI:58289"/>
    </ligand>
</feature>
<feature type="active site" description="Proton acceptor" evidence="9">
    <location>
        <position position="338"/>
    </location>
</feature>
<dbReference type="InterPro" id="IPR020810">
    <property type="entry name" value="Enolase_C"/>
</dbReference>
<dbReference type="Proteomes" id="UP000831786">
    <property type="component" value="Chromosome"/>
</dbReference>
<evidence type="ECO:0000256" key="9">
    <source>
        <dbReference type="HAMAP-Rule" id="MF_00318"/>
    </source>
</evidence>
<dbReference type="InterPro" id="IPR036849">
    <property type="entry name" value="Enolase-like_C_sf"/>
</dbReference>
<dbReference type="Pfam" id="PF03952">
    <property type="entry name" value="Enolase_N"/>
    <property type="match status" value="1"/>
</dbReference>
<dbReference type="EC" id="4.2.1.11" evidence="3 9"/>
<dbReference type="SFLD" id="SFLDF00002">
    <property type="entry name" value="enolase"/>
    <property type="match status" value="1"/>
</dbReference>
<feature type="domain" description="Enolase C-terminal TIM barrel" evidence="10">
    <location>
        <begin position="138"/>
        <end position="426"/>
    </location>
</feature>
<organism evidence="12 13">
    <name type="scientific">Leucobacter allii</name>
    <dbReference type="NCBI Taxonomy" id="2932247"/>
    <lineage>
        <taxon>Bacteria</taxon>
        <taxon>Bacillati</taxon>
        <taxon>Actinomycetota</taxon>
        <taxon>Actinomycetes</taxon>
        <taxon>Micrococcales</taxon>
        <taxon>Microbacteriaceae</taxon>
        <taxon>Leucobacter</taxon>
    </lineage>
</organism>
<accession>A0ABY4FME9</accession>
<keyword evidence="9" id="KW-0479">Metal-binding</keyword>
<dbReference type="SUPFAM" id="SSF51604">
    <property type="entry name" value="Enolase C-terminal domain-like"/>
    <property type="match status" value="1"/>
</dbReference>
<dbReference type="Gene3D" id="3.20.20.120">
    <property type="entry name" value="Enolase-like C-terminal domain"/>
    <property type="match status" value="1"/>
</dbReference>
<evidence type="ECO:0000256" key="8">
    <source>
        <dbReference type="ARBA" id="ARBA00023239"/>
    </source>
</evidence>
<gene>
    <name evidence="9 12" type="primary">eno</name>
    <name evidence="12" type="ORF">MUN78_00910</name>
</gene>
<feature type="binding site" evidence="9">
    <location>
        <position position="162"/>
    </location>
    <ligand>
        <name>(2R)-2-phosphoglycerate</name>
        <dbReference type="ChEBI" id="CHEBI:58289"/>
    </ligand>
</feature>
<keyword evidence="5 9" id="KW-0964">Secreted</keyword>
<feature type="domain" description="Enolase N-terminal" evidence="11">
    <location>
        <begin position="5"/>
        <end position="134"/>
    </location>
</feature>
<dbReference type="PROSITE" id="PS00164">
    <property type="entry name" value="ENOLASE"/>
    <property type="match status" value="1"/>
</dbReference>
<dbReference type="PANTHER" id="PTHR11902">
    <property type="entry name" value="ENOLASE"/>
    <property type="match status" value="1"/>
</dbReference>
<feature type="binding site" evidence="9">
    <location>
        <position position="368"/>
    </location>
    <ligand>
        <name>(2R)-2-phosphoglycerate</name>
        <dbReference type="ChEBI" id="CHEBI:58289"/>
    </ligand>
</feature>
<evidence type="ECO:0000313" key="13">
    <source>
        <dbReference type="Proteomes" id="UP000831786"/>
    </source>
</evidence>
<keyword evidence="9" id="KW-0963">Cytoplasm</keyword>
<dbReference type="Pfam" id="PF00113">
    <property type="entry name" value="Enolase_C"/>
    <property type="match status" value="1"/>
</dbReference>
<dbReference type="SMART" id="SM01193">
    <property type="entry name" value="Enolase_N"/>
    <property type="match status" value="1"/>
</dbReference>
<dbReference type="SUPFAM" id="SSF54826">
    <property type="entry name" value="Enolase N-terminal domain-like"/>
    <property type="match status" value="1"/>
</dbReference>
<evidence type="ECO:0000256" key="7">
    <source>
        <dbReference type="ARBA" id="ARBA00023152"/>
    </source>
</evidence>
<dbReference type="GO" id="GO:0004634">
    <property type="term" value="F:phosphopyruvate hydratase activity"/>
    <property type="evidence" value="ECO:0007669"/>
    <property type="project" value="UniProtKB-EC"/>
</dbReference>
<keyword evidence="8 9" id="KW-0456">Lyase</keyword>
<dbReference type="InterPro" id="IPR000941">
    <property type="entry name" value="Enolase"/>
</dbReference>
<evidence type="ECO:0000256" key="6">
    <source>
        <dbReference type="ARBA" id="ARBA00022842"/>
    </source>
</evidence>
<dbReference type="SFLD" id="SFLDS00001">
    <property type="entry name" value="Enolase"/>
    <property type="match status" value="1"/>
</dbReference>
<dbReference type="Gene3D" id="3.30.390.10">
    <property type="entry name" value="Enolase-like, N-terminal domain"/>
    <property type="match status" value="1"/>
</dbReference>
<dbReference type="PRINTS" id="PR00148">
    <property type="entry name" value="ENOLASE"/>
</dbReference>
<comment type="catalytic activity">
    <reaction evidence="9">
        <text>(2R)-2-phosphoglycerate = phosphoenolpyruvate + H2O</text>
        <dbReference type="Rhea" id="RHEA:10164"/>
        <dbReference type="ChEBI" id="CHEBI:15377"/>
        <dbReference type="ChEBI" id="CHEBI:58289"/>
        <dbReference type="ChEBI" id="CHEBI:58702"/>
        <dbReference type="EC" id="4.2.1.11"/>
    </reaction>
</comment>
<sequence length="428" mass="45239">MTITITRAVGREILDSRGRPTVEAELELDDGRIVAASVPSGASTGSHEAVERRDGDPARYRGLGVRDAAAAIGAEIDPVLRGLPAIGAVIDRVLLELDGTPGKSRLGANAVLAVSLAAARAEALVAGVPLWRHLAGPEPLLPLPMVNMISGGLHAGRQLDFQDFLVMPVGAESYRQALEWTGDVHAALAEELAARGHSLLKADEGGFGPALGSNREALDVLDAAVERAGRALGSEIAYAVDVASTHFHDPAGGTYRLRSEDRELSASGMVRLLERMVAEHPVISIEDGLAEDDWEHWPELVARLGDRVQIVGDDLFVTHPARVRRGVETGAANAVLVKMNQIGTITETAEVVELARAHRFATVISARSGETEDPALADLAVGWRGGQIKIGSITQSERLAKYNQLLRIEEALGDAAVFAGPSALGRTS</sequence>
<proteinExistence type="inferred from homology"/>
<evidence type="ECO:0000256" key="5">
    <source>
        <dbReference type="ARBA" id="ARBA00022525"/>
    </source>
</evidence>
<evidence type="ECO:0000256" key="2">
    <source>
        <dbReference type="ARBA" id="ARBA00009604"/>
    </source>
</evidence>
<feature type="binding site" evidence="9">
    <location>
        <position position="338"/>
    </location>
    <ligand>
        <name>(2R)-2-phosphoglycerate</name>
        <dbReference type="ChEBI" id="CHEBI:58289"/>
    </ligand>
</feature>
<feature type="binding site" evidence="9">
    <location>
        <position position="241"/>
    </location>
    <ligand>
        <name>Mg(2+)</name>
        <dbReference type="ChEBI" id="CHEBI:18420"/>
    </ligand>
</feature>
<comment type="cofactor">
    <cofactor evidence="9">
        <name>Mg(2+)</name>
        <dbReference type="ChEBI" id="CHEBI:18420"/>
    </cofactor>
    <text evidence="9">Binds a second Mg(2+) ion via substrate during catalysis.</text>
</comment>
<evidence type="ECO:0000259" key="11">
    <source>
        <dbReference type="SMART" id="SM01193"/>
    </source>
</evidence>
<dbReference type="InterPro" id="IPR020809">
    <property type="entry name" value="Enolase_CS"/>
</dbReference>
<keyword evidence="7 9" id="KW-0324">Glycolysis</keyword>
<dbReference type="HAMAP" id="MF_00318">
    <property type="entry name" value="Enolase"/>
    <property type="match status" value="1"/>
</dbReference>
<dbReference type="InterPro" id="IPR029017">
    <property type="entry name" value="Enolase-like_N"/>
</dbReference>
<comment type="pathway">
    <text evidence="1 9">Carbohydrate degradation; glycolysis; pyruvate from D-glyceraldehyde 3-phosphate: step 4/5.</text>
</comment>
<comment type="function">
    <text evidence="9">Catalyzes the reversible conversion of 2-phosphoglycerate (2-PG) into phosphoenolpyruvate (PEP). It is essential for the degradation of carbohydrates via glycolysis.</text>
</comment>
<evidence type="ECO:0000256" key="4">
    <source>
        <dbReference type="ARBA" id="ARBA00017068"/>
    </source>
</evidence>
<comment type="similarity">
    <text evidence="2 9">Belongs to the enolase family.</text>
</comment>
<dbReference type="CDD" id="cd03313">
    <property type="entry name" value="enolase"/>
    <property type="match status" value="1"/>
</dbReference>
<dbReference type="SMART" id="SM01192">
    <property type="entry name" value="Enolase_C"/>
    <property type="match status" value="1"/>
</dbReference>
<name>A0ABY4FME9_9MICO</name>
<dbReference type="NCBIfam" id="TIGR01060">
    <property type="entry name" value="eno"/>
    <property type="match status" value="1"/>
</dbReference>
<feature type="binding site" evidence="9">
    <location>
        <position position="313"/>
    </location>
    <ligand>
        <name>Mg(2+)</name>
        <dbReference type="ChEBI" id="CHEBI:18420"/>
    </ligand>
</feature>
<evidence type="ECO:0000256" key="1">
    <source>
        <dbReference type="ARBA" id="ARBA00005031"/>
    </source>
</evidence>
<evidence type="ECO:0000259" key="10">
    <source>
        <dbReference type="SMART" id="SM01192"/>
    </source>
</evidence>
<dbReference type="InterPro" id="IPR020811">
    <property type="entry name" value="Enolase_N"/>
</dbReference>
<dbReference type="PANTHER" id="PTHR11902:SF1">
    <property type="entry name" value="ENOLASE"/>
    <property type="match status" value="1"/>
</dbReference>
<dbReference type="SFLD" id="SFLDG00178">
    <property type="entry name" value="enolase"/>
    <property type="match status" value="1"/>
</dbReference>
<reference evidence="12 13" key="1">
    <citation type="submission" date="2022-04" db="EMBL/GenBank/DDBJ databases">
        <title>Leucobacter sp. isolated from rhizosphere of garlic.</title>
        <authorList>
            <person name="Won M."/>
            <person name="Lee C.-M."/>
            <person name="Woen H.-Y."/>
            <person name="Kwon S.-W."/>
        </authorList>
    </citation>
    <scope>NUCLEOTIDE SEQUENCE [LARGE SCALE GENOMIC DNA]</scope>
    <source>
        <strain evidence="12 13">H21R-40</strain>
    </source>
</reference>
<comment type="subcellular location">
    <subcellularLocation>
        <location evidence="9">Cytoplasm</location>
    </subcellularLocation>
    <subcellularLocation>
        <location evidence="9">Secreted</location>
    </subcellularLocation>
    <subcellularLocation>
        <location evidence="9">Cell surface</location>
    </subcellularLocation>
    <text evidence="9">Fractions of enolase are present in both the cytoplasm and on the cell surface.</text>
</comment>
<dbReference type="EMBL" id="CP095045">
    <property type="protein sequence ID" value="UOQ57436.1"/>
    <property type="molecule type" value="Genomic_DNA"/>
</dbReference>
<evidence type="ECO:0000256" key="3">
    <source>
        <dbReference type="ARBA" id="ARBA00012058"/>
    </source>
</evidence>
<evidence type="ECO:0000313" key="12">
    <source>
        <dbReference type="EMBL" id="UOQ57436.1"/>
    </source>
</evidence>
<dbReference type="PIRSF" id="PIRSF001400">
    <property type="entry name" value="Enolase"/>
    <property type="match status" value="1"/>
</dbReference>